<evidence type="ECO:0000313" key="3">
    <source>
        <dbReference type="EMBL" id="UQT61015.1"/>
    </source>
</evidence>
<evidence type="ECO:0000259" key="2">
    <source>
        <dbReference type="Pfam" id="PF02698"/>
    </source>
</evidence>
<feature type="transmembrane region" description="Helical" evidence="1">
    <location>
        <begin position="93"/>
        <end position="115"/>
    </location>
</feature>
<dbReference type="CDD" id="cd06259">
    <property type="entry name" value="YdcF-like"/>
    <property type="match status" value="1"/>
</dbReference>
<evidence type="ECO:0000256" key="1">
    <source>
        <dbReference type="SAM" id="Phobius"/>
    </source>
</evidence>
<keyword evidence="1" id="KW-0472">Membrane</keyword>
<dbReference type="RefSeq" id="WP_249592347.1">
    <property type="nucleotide sequence ID" value="NZ_BAAAQL010000018.1"/>
</dbReference>
<dbReference type="Proteomes" id="UP000829992">
    <property type="component" value="Chromosome"/>
</dbReference>
<keyword evidence="4" id="KW-1185">Reference proteome</keyword>
<dbReference type="EMBL" id="CP097289">
    <property type="protein sequence ID" value="UQT61015.1"/>
    <property type="molecule type" value="Genomic_DNA"/>
</dbReference>
<feature type="transmembrane region" description="Helical" evidence="1">
    <location>
        <begin position="315"/>
        <end position="333"/>
    </location>
</feature>
<feature type="transmembrane region" description="Helical" evidence="1">
    <location>
        <begin position="121"/>
        <end position="148"/>
    </location>
</feature>
<dbReference type="PANTHER" id="PTHR30336:SF18">
    <property type="entry name" value="MEMBRANE PROTEIN"/>
    <property type="match status" value="1"/>
</dbReference>
<protein>
    <submittedName>
        <fullName evidence="3">YdcF family protein</fullName>
    </submittedName>
</protein>
<name>A0ABY4Q6J0_9ACTN</name>
<sequence>MLVYAPAALLFLVFCVRVARERRKFSNAVILGLAVLCALAAWVFQLVRSGSASGQAVAWALLGLGALGILVLTCLLFLNGMQMVRKEGRSPTNLLSLLAALCILGVVALLVTAVVVRTPLWVGVGVAAGGLAAYLSFLFLSFVFYAFLYGRLRVRRKADYVVVLGSGLVGGSTVPPLLASRLTRAHAVHAGLAKRGGSPVLITSGGQGPDEDVPESHAMADHLIARGFPADLIEREDRSTTTDENLRFSKAIMEQTKPDYRCVIVTNNYHAFRAALTARRTGIRGQVVGSPTAAYFWPTATIREFTAVLVAYKRTNAAICLLIVLGGVLAWWARHNGAG</sequence>
<dbReference type="InterPro" id="IPR003848">
    <property type="entry name" value="DUF218"/>
</dbReference>
<dbReference type="InterPro" id="IPR014729">
    <property type="entry name" value="Rossmann-like_a/b/a_fold"/>
</dbReference>
<keyword evidence="1" id="KW-0812">Transmembrane</keyword>
<dbReference type="Gene3D" id="3.40.50.620">
    <property type="entry name" value="HUPs"/>
    <property type="match status" value="1"/>
</dbReference>
<feature type="transmembrane region" description="Helical" evidence="1">
    <location>
        <begin position="56"/>
        <end position="81"/>
    </location>
</feature>
<dbReference type="PANTHER" id="PTHR30336">
    <property type="entry name" value="INNER MEMBRANE PROTEIN, PROBABLE PERMEASE"/>
    <property type="match status" value="1"/>
</dbReference>
<proteinExistence type="predicted"/>
<keyword evidence="1" id="KW-1133">Transmembrane helix</keyword>
<feature type="transmembrane region" description="Helical" evidence="1">
    <location>
        <begin position="25"/>
        <end position="44"/>
    </location>
</feature>
<feature type="domain" description="DUF218" evidence="2">
    <location>
        <begin position="159"/>
        <end position="299"/>
    </location>
</feature>
<organism evidence="3 4">
    <name type="scientific">Streptomyces durmitorensis</name>
    <dbReference type="NCBI Taxonomy" id="319947"/>
    <lineage>
        <taxon>Bacteria</taxon>
        <taxon>Bacillati</taxon>
        <taxon>Actinomycetota</taxon>
        <taxon>Actinomycetes</taxon>
        <taxon>Kitasatosporales</taxon>
        <taxon>Streptomycetaceae</taxon>
        <taxon>Streptomyces</taxon>
    </lineage>
</organism>
<reference evidence="3 4" key="1">
    <citation type="submission" date="2022-05" db="EMBL/GenBank/DDBJ databases">
        <authorList>
            <person name="Zhou X."/>
            <person name="Li K."/>
            <person name="Man Y."/>
        </authorList>
    </citation>
    <scope>NUCLEOTIDE SEQUENCE [LARGE SCALE GENOMIC DNA]</scope>
    <source>
        <strain evidence="3 4">MS405</strain>
    </source>
</reference>
<accession>A0ABY4Q6J0</accession>
<dbReference type="InterPro" id="IPR051599">
    <property type="entry name" value="Cell_Envelope_Assoc"/>
</dbReference>
<dbReference type="Pfam" id="PF02698">
    <property type="entry name" value="DUF218"/>
    <property type="match status" value="1"/>
</dbReference>
<evidence type="ECO:0000313" key="4">
    <source>
        <dbReference type="Proteomes" id="UP000829992"/>
    </source>
</evidence>
<gene>
    <name evidence="3" type="ORF">M4V62_41395</name>
</gene>